<dbReference type="InterPro" id="IPR013826">
    <property type="entry name" value="Topo_IA_cen_sub3"/>
</dbReference>
<dbReference type="Gene3D" id="3.40.50.140">
    <property type="match status" value="2"/>
</dbReference>
<dbReference type="InterPro" id="IPR023405">
    <property type="entry name" value="Topo_IA_core_domain"/>
</dbReference>
<keyword evidence="8" id="KW-0812">Transmembrane</keyword>
<comment type="catalytic activity">
    <reaction evidence="1">
        <text>ATP-independent breakage of single-stranded DNA, followed by passage and rejoining.</text>
        <dbReference type="EC" id="5.6.2.1"/>
    </reaction>
</comment>
<comment type="similarity">
    <text evidence="2">Belongs to the type IA topoisomerase family.</text>
</comment>
<dbReference type="PANTHER" id="PTHR42785">
    <property type="entry name" value="DNA TOPOISOMERASE, TYPE IA, CORE"/>
    <property type="match status" value="1"/>
</dbReference>
<evidence type="ECO:0000313" key="11">
    <source>
        <dbReference type="EMBL" id="CAG8437490.1"/>
    </source>
</evidence>
<organism evidence="11 12">
    <name type="scientific">Ambispora leptoticha</name>
    <dbReference type="NCBI Taxonomy" id="144679"/>
    <lineage>
        <taxon>Eukaryota</taxon>
        <taxon>Fungi</taxon>
        <taxon>Fungi incertae sedis</taxon>
        <taxon>Mucoromycota</taxon>
        <taxon>Glomeromycotina</taxon>
        <taxon>Glomeromycetes</taxon>
        <taxon>Archaeosporales</taxon>
        <taxon>Ambisporaceae</taxon>
        <taxon>Ambispora</taxon>
    </lineage>
</organism>
<dbReference type="AlphaFoldDB" id="A0A9N8V545"/>
<accession>A0A9N8V545</accession>
<dbReference type="InterPro" id="IPR013825">
    <property type="entry name" value="Topo_IA_cen_sub2"/>
</dbReference>
<evidence type="ECO:0000259" key="9">
    <source>
        <dbReference type="PROSITE" id="PS50880"/>
    </source>
</evidence>
<proteinExistence type="inferred from homology"/>
<dbReference type="OrthoDB" id="2324630at2759"/>
<feature type="transmembrane region" description="Helical" evidence="8">
    <location>
        <begin position="7"/>
        <end position="24"/>
    </location>
</feature>
<dbReference type="SMART" id="SM00493">
    <property type="entry name" value="TOPRIM"/>
    <property type="match status" value="1"/>
</dbReference>
<dbReference type="InterPro" id="IPR003601">
    <property type="entry name" value="Topo_IA_2"/>
</dbReference>
<evidence type="ECO:0000259" key="10">
    <source>
        <dbReference type="PROSITE" id="PS52039"/>
    </source>
</evidence>
<dbReference type="SMART" id="SM00436">
    <property type="entry name" value="TOP1Bc"/>
    <property type="match status" value="1"/>
</dbReference>
<dbReference type="Pfam" id="PF01751">
    <property type="entry name" value="Toprim"/>
    <property type="match status" value="1"/>
</dbReference>
<dbReference type="InterPro" id="IPR013497">
    <property type="entry name" value="Topo_IA_cen"/>
</dbReference>
<dbReference type="EMBL" id="CAJVPS010000001">
    <property type="protein sequence ID" value="CAG8437490.1"/>
    <property type="molecule type" value="Genomic_DNA"/>
</dbReference>
<evidence type="ECO:0000256" key="6">
    <source>
        <dbReference type="ARBA" id="ARBA00023235"/>
    </source>
</evidence>
<dbReference type="PROSITE" id="PS52039">
    <property type="entry name" value="TOPO_IA_2"/>
    <property type="match status" value="1"/>
</dbReference>
<evidence type="ECO:0000256" key="4">
    <source>
        <dbReference type="ARBA" id="ARBA00023029"/>
    </source>
</evidence>
<evidence type="ECO:0000256" key="2">
    <source>
        <dbReference type="ARBA" id="ARBA00009446"/>
    </source>
</evidence>
<dbReference type="GO" id="GO:0003917">
    <property type="term" value="F:DNA topoisomerase type I (single strand cut, ATP-independent) activity"/>
    <property type="evidence" value="ECO:0007669"/>
    <property type="project" value="UniProtKB-EC"/>
</dbReference>
<evidence type="ECO:0000256" key="1">
    <source>
        <dbReference type="ARBA" id="ARBA00000213"/>
    </source>
</evidence>
<feature type="domain" description="Toprim" evidence="9">
    <location>
        <begin position="281"/>
        <end position="370"/>
    </location>
</feature>
<keyword evidence="8" id="KW-0472">Membrane</keyword>
<evidence type="ECO:0000256" key="5">
    <source>
        <dbReference type="ARBA" id="ARBA00023125"/>
    </source>
</evidence>
<dbReference type="InterPro" id="IPR013824">
    <property type="entry name" value="Topo_IA_cen_sub1"/>
</dbReference>
<keyword evidence="12" id="KW-1185">Reference proteome</keyword>
<evidence type="ECO:0000256" key="3">
    <source>
        <dbReference type="ARBA" id="ARBA00012891"/>
    </source>
</evidence>
<dbReference type="EC" id="5.6.2.1" evidence="3"/>
<dbReference type="PROSITE" id="PS50880">
    <property type="entry name" value="TOPRIM"/>
    <property type="match status" value="1"/>
</dbReference>
<keyword evidence="6" id="KW-0413">Isomerase</keyword>
<comment type="caution">
    <text evidence="11">The sequence shown here is derived from an EMBL/GenBank/DDBJ whole genome shotgun (WGS) entry which is preliminary data.</text>
</comment>
<feature type="coiled-coil region" evidence="7">
    <location>
        <begin position="34"/>
        <end position="97"/>
    </location>
</feature>
<keyword evidence="5" id="KW-0238">DNA-binding</keyword>
<dbReference type="GO" id="GO:0006265">
    <property type="term" value="P:DNA topological change"/>
    <property type="evidence" value="ECO:0007669"/>
    <property type="project" value="InterPro"/>
</dbReference>
<keyword evidence="8" id="KW-1133">Transmembrane helix</keyword>
<dbReference type="InterPro" id="IPR003602">
    <property type="entry name" value="Topo_IA_DNA-bd_dom"/>
</dbReference>
<keyword evidence="4" id="KW-0799">Topoisomerase</keyword>
<protein>
    <recommendedName>
        <fullName evidence="3">DNA topoisomerase</fullName>
        <ecNumber evidence="3">5.6.2.1</ecNumber>
    </recommendedName>
</protein>
<evidence type="ECO:0000256" key="7">
    <source>
        <dbReference type="SAM" id="Coils"/>
    </source>
</evidence>
<name>A0A9N8V545_9GLOM</name>
<dbReference type="Gene3D" id="1.10.290.10">
    <property type="entry name" value="Topoisomerase I, domain 4"/>
    <property type="match status" value="2"/>
</dbReference>
<dbReference type="PRINTS" id="PR00417">
    <property type="entry name" value="PRTPISMRASEI"/>
</dbReference>
<sequence>MPHEGLRLILGVTITAILIASYFIPGEVFSSLTHKEITREIKNKIKKIDELIREASTRQIDSVNKIKVESAKRIIDLEEKGKKLHEELEELKREEGKQSINYQSKLYERQENTEISSSSLLFCGEEFNSILTTNEYKIESRKFNLSENIVNFDEYQDKTVEEVKAKILEIIKKEESAFYTKEFSVAFLKNINKVVKQGVKKLLSSLFGQEADADLWKYKERFRQQDGTIEEREVTPNLSNFVFIASSSNSNSEELEDLHKNFRTVEIPLSRNKLMIFALSGGLIFLESAVKKKTIQSFLGENYVIFATSGHLQELKKSGIYNLGYLKRENISSIYLATDPDREGEAIAQEVVLLLELSPGQYRRLLFYEITPRNINEALSKPLELNDDLVEAQVSRQVLDRMIGFCLSTMLQKKLRALSAGRVQSVVLKLIVEREFLIKNYEKKKDYIICGTCQVKEKKIILKQVNESGELIVYKNKIEAEEVKNKLSTVFQLVNKKEEQKFIFPKSSLITSLLLFEAKSQLGFSVAQTTQTAQKLYEDAHESIHPTYLDYHPEEIKSSLTEEEYQLYKLIFNHTLASLMSPAKVNKITYTFSNNNYLFATTERICQFTGFLDCSLGIYLTIYNVKLKSEIADHSKLEAKKIEVQEYTDNKPVRYNEGSIVQELEKLGIGRPSTYNTFGRILLKRNYVEQDKKGHFIPTELGIAVNK</sequence>
<dbReference type="Proteomes" id="UP000789508">
    <property type="component" value="Unassembled WGS sequence"/>
</dbReference>
<dbReference type="Gene3D" id="2.70.20.10">
    <property type="entry name" value="Topoisomerase I, domain 3"/>
    <property type="match status" value="2"/>
</dbReference>
<dbReference type="SUPFAM" id="SSF56712">
    <property type="entry name" value="Prokaryotic type I DNA topoisomerase"/>
    <property type="match status" value="1"/>
</dbReference>
<evidence type="ECO:0000256" key="8">
    <source>
        <dbReference type="SAM" id="Phobius"/>
    </source>
</evidence>
<gene>
    <name evidence="11" type="ORF">ALEPTO_LOCUS27</name>
</gene>
<dbReference type="PANTHER" id="PTHR42785:SF1">
    <property type="entry name" value="DNA TOPOISOMERASE"/>
    <property type="match status" value="1"/>
</dbReference>
<dbReference type="InterPro" id="IPR006171">
    <property type="entry name" value="TOPRIM_dom"/>
</dbReference>
<dbReference type="GO" id="GO:0003677">
    <property type="term" value="F:DNA binding"/>
    <property type="evidence" value="ECO:0007669"/>
    <property type="project" value="UniProtKB-KW"/>
</dbReference>
<evidence type="ECO:0000313" key="12">
    <source>
        <dbReference type="Proteomes" id="UP000789508"/>
    </source>
</evidence>
<dbReference type="Gene3D" id="1.10.460.10">
    <property type="entry name" value="Topoisomerase I, domain 2"/>
    <property type="match status" value="2"/>
</dbReference>
<dbReference type="SMART" id="SM00437">
    <property type="entry name" value="TOP1Ac"/>
    <property type="match status" value="1"/>
</dbReference>
<dbReference type="Pfam" id="PF01131">
    <property type="entry name" value="Topoisom_bac"/>
    <property type="match status" value="1"/>
</dbReference>
<reference evidence="11" key="1">
    <citation type="submission" date="2021-06" db="EMBL/GenBank/DDBJ databases">
        <authorList>
            <person name="Kallberg Y."/>
            <person name="Tangrot J."/>
            <person name="Rosling A."/>
        </authorList>
    </citation>
    <scope>NUCLEOTIDE SEQUENCE</scope>
    <source>
        <strain evidence="11">FL130A</strain>
    </source>
</reference>
<dbReference type="InterPro" id="IPR000380">
    <property type="entry name" value="Topo_IA"/>
</dbReference>
<feature type="domain" description="Topo IA-type catalytic" evidence="10">
    <location>
        <begin position="386"/>
        <end position="707"/>
    </location>
</feature>
<keyword evidence="7" id="KW-0175">Coiled coil</keyword>